<proteinExistence type="predicted"/>
<organism evidence="1 2">
    <name type="scientific">Leptospira vanthielii</name>
    <dbReference type="NCBI Taxonomy" id="293085"/>
    <lineage>
        <taxon>Bacteria</taxon>
        <taxon>Pseudomonadati</taxon>
        <taxon>Spirochaetota</taxon>
        <taxon>Spirochaetia</taxon>
        <taxon>Leptospirales</taxon>
        <taxon>Leptospiraceae</taxon>
        <taxon>Leptospira</taxon>
    </lineage>
</organism>
<comment type="caution">
    <text evidence="1">The sequence shown here is derived from an EMBL/GenBank/DDBJ whole genome shotgun (WGS) entry which is preliminary data.</text>
</comment>
<dbReference type="RefSeq" id="WP_039926341.1">
    <property type="nucleotide sequence ID" value="NZ_RQHF01000026.1"/>
</dbReference>
<name>A0ABY2NNM7_9LEPT</name>
<protein>
    <submittedName>
        <fullName evidence="1">Uncharacterized protein</fullName>
    </submittedName>
</protein>
<evidence type="ECO:0000313" key="1">
    <source>
        <dbReference type="EMBL" id="TGM53752.1"/>
    </source>
</evidence>
<keyword evidence="2" id="KW-1185">Reference proteome</keyword>
<dbReference type="Proteomes" id="UP000298112">
    <property type="component" value="Unassembled WGS sequence"/>
</dbReference>
<reference evidence="2" key="1">
    <citation type="journal article" date="2019" name="PLoS Negl. Trop. Dis.">
        <title>Revisiting the worldwide diversity of Leptospira species in the environment.</title>
        <authorList>
            <person name="Vincent A.T."/>
            <person name="Schiettekatte O."/>
            <person name="Bourhy P."/>
            <person name="Veyrier F.J."/>
            <person name="Picardeau M."/>
        </authorList>
    </citation>
    <scope>NUCLEOTIDE SEQUENCE [LARGE SCALE GENOMIC DNA]</scope>
    <source>
        <strain evidence="2">201601955</strain>
    </source>
</reference>
<evidence type="ECO:0000313" key="2">
    <source>
        <dbReference type="Proteomes" id="UP000298112"/>
    </source>
</evidence>
<accession>A0ABY2NNM7</accession>
<dbReference type="EMBL" id="RQHF01000026">
    <property type="protein sequence ID" value="TGM53752.1"/>
    <property type="molecule type" value="Genomic_DNA"/>
</dbReference>
<gene>
    <name evidence="1" type="ORF">EHQ95_10080</name>
</gene>
<sequence>MKHLVGILLLLVQCTSLDRMLILGIKNPLPIERDYHQNQMIVETGESSECLLPPDPQYPFPRLGFCYVGNGNRRFSYHSSEKETSQYNHYFTVIPGYLRVGHANSEFYKDVTLGRGPFHNRSLKENILRQSMQQSLPGKIPSIQYSR</sequence>